<evidence type="ECO:0000313" key="3">
    <source>
        <dbReference type="Proteomes" id="UP000801492"/>
    </source>
</evidence>
<keyword evidence="3" id="KW-1185">Reference proteome</keyword>
<feature type="region of interest" description="Disordered" evidence="1">
    <location>
        <begin position="1"/>
        <end position="71"/>
    </location>
</feature>
<sequence>MSEFHSGENIIPSDVNKSRKKIKTPSPREIAKPTESAPKEDKTVQHTTENEEQTDSNTENVCLEDNLDSDI</sequence>
<accession>A0A8K0DL35</accession>
<evidence type="ECO:0000256" key="1">
    <source>
        <dbReference type="SAM" id="MobiDB-lite"/>
    </source>
</evidence>
<dbReference type="Proteomes" id="UP000801492">
    <property type="component" value="Unassembled WGS sequence"/>
</dbReference>
<proteinExistence type="predicted"/>
<feature type="compositionally biased region" description="Basic and acidic residues" evidence="1">
    <location>
        <begin position="29"/>
        <end position="44"/>
    </location>
</feature>
<evidence type="ECO:0000313" key="2">
    <source>
        <dbReference type="EMBL" id="KAF2906049.1"/>
    </source>
</evidence>
<dbReference type="AlphaFoldDB" id="A0A8K0DL35"/>
<dbReference type="EMBL" id="VTPC01000030">
    <property type="protein sequence ID" value="KAF2906049.1"/>
    <property type="molecule type" value="Genomic_DNA"/>
</dbReference>
<protein>
    <submittedName>
        <fullName evidence="2">Uncharacterized protein</fullName>
    </submittedName>
</protein>
<name>A0A8K0DL35_IGNLU</name>
<comment type="caution">
    <text evidence="2">The sequence shown here is derived from an EMBL/GenBank/DDBJ whole genome shotgun (WGS) entry which is preliminary data.</text>
</comment>
<gene>
    <name evidence="2" type="ORF">ILUMI_00128</name>
</gene>
<reference evidence="2" key="1">
    <citation type="submission" date="2019-08" db="EMBL/GenBank/DDBJ databases">
        <title>The genome of the North American firefly Photinus pyralis.</title>
        <authorList>
            <consortium name="Photinus pyralis genome working group"/>
            <person name="Fallon T.R."/>
            <person name="Sander Lower S.E."/>
            <person name="Weng J.-K."/>
        </authorList>
    </citation>
    <scope>NUCLEOTIDE SEQUENCE</scope>
    <source>
        <strain evidence="2">TRF0915ILg1</strain>
        <tissue evidence="2">Whole body</tissue>
    </source>
</reference>
<organism evidence="2 3">
    <name type="scientific">Ignelater luminosus</name>
    <name type="common">Cucubano</name>
    <name type="synonym">Pyrophorus luminosus</name>
    <dbReference type="NCBI Taxonomy" id="2038154"/>
    <lineage>
        <taxon>Eukaryota</taxon>
        <taxon>Metazoa</taxon>
        <taxon>Ecdysozoa</taxon>
        <taxon>Arthropoda</taxon>
        <taxon>Hexapoda</taxon>
        <taxon>Insecta</taxon>
        <taxon>Pterygota</taxon>
        <taxon>Neoptera</taxon>
        <taxon>Endopterygota</taxon>
        <taxon>Coleoptera</taxon>
        <taxon>Polyphaga</taxon>
        <taxon>Elateriformia</taxon>
        <taxon>Elateroidea</taxon>
        <taxon>Elateridae</taxon>
        <taxon>Agrypninae</taxon>
        <taxon>Pyrophorini</taxon>
        <taxon>Ignelater</taxon>
    </lineage>
</organism>